<reference evidence="2 3" key="1">
    <citation type="submission" date="2020-12" db="EMBL/GenBank/DDBJ databases">
        <authorList>
            <person name="Lu T."/>
            <person name="Wang Q."/>
            <person name="Han X."/>
        </authorList>
    </citation>
    <scope>NUCLEOTIDE SEQUENCE [LARGE SCALE GENOMIC DNA]</scope>
    <source>
        <strain evidence="2 3">WQ 585</strain>
    </source>
</reference>
<sequence length="147" mass="16423">MSTATRIVSSKAINKSARDWISKELVASQFGDKRLDKRLERLVNQLWSGVGSSLPYACQNWANTKAAYRFLSNDKVTEADILTSHYRSTKQRVNETEADINSPILILHDTTEFTYKREPFDLIGVTNVIKGGLINTVAALCIPSVDC</sequence>
<name>A0ABS1EDK5_9BURK</name>
<evidence type="ECO:0000313" key="2">
    <source>
        <dbReference type="EMBL" id="MBK1781731.1"/>
    </source>
</evidence>
<dbReference type="Proteomes" id="UP000635316">
    <property type="component" value="Unassembled WGS sequence"/>
</dbReference>
<evidence type="ECO:0000313" key="3">
    <source>
        <dbReference type="Proteomes" id="UP000635316"/>
    </source>
</evidence>
<dbReference type="InterPro" id="IPR014735">
    <property type="entry name" value="Transposase_Tn5-like_N"/>
</dbReference>
<dbReference type="InterPro" id="IPR038215">
    <property type="entry name" value="TN5-like_N_sf"/>
</dbReference>
<dbReference type="SUPFAM" id="SSF53098">
    <property type="entry name" value="Ribonuclease H-like"/>
    <property type="match status" value="1"/>
</dbReference>
<protein>
    <submittedName>
        <fullName evidence="2">Transposase</fullName>
    </submittedName>
</protein>
<gene>
    <name evidence="2" type="ORF">JHL22_10925</name>
</gene>
<evidence type="ECO:0000259" key="1">
    <source>
        <dbReference type="Pfam" id="PF14706"/>
    </source>
</evidence>
<feature type="domain" description="Transposase Tn5-like N-terminal" evidence="1">
    <location>
        <begin position="18"/>
        <end position="76"/>
    </location>
</feature>
<keyword evidence="3" id="KW-1185">Reference proteome</keyword>
<dbReference type="RefSeq" id="WP_200237224.1">
    <property type="nucleotide sequence ID" value="NZ_JAENGP010000012.1"/>
</dbReference>
<dbReference type="EMBL" id="JAENGP010000012">
    <property type="protein sequence ID" value="MBK1781731.1"/>
    <property type="molecule type" value="Genomic_DNA"/>
</dbReference>
<comment type="caution">
    <text evidence="2">The sequence shown here is derived from an EMBL/GenBank/DDBJ whole genome shotgun (WGS) entry which is preliminary data.</text>
</comment>
<proteinExistence type="predicted"/>
<organism evidence="2 3">
    <name type="scientific">Advenella mandrilli</name>
    <dbReference type="NCBI Taxonomy" id="2800330"/>
    <lineage>
        <taxon>Bacteria</taxon>
        <taxon>Pseudomonadati</taxon>
        <taxon>Pseudomonadota</taxon>
        <taxon>Betaproteobacteria</taxon>
        <taxon>Burkholderiales</taxon>
        <taxon>Alcaligenaceae</taxon>
    </lineage>
</organism>
<dbReference type="Pfam" id="PF14706">
    <property type="entry name" value="Tnp_DNA_bind"/>
    <property type="match status" value="1"/>
</dbReference>
<dbReference type="Gene3D" id="1.10.246.40">
    <property type="entry name" value="Tn5 transposase, domain 1"/>
    <property type="match status" value="1"/>
</dbReference>
<dbReference type="InterPro" id="IPR012337">
    <property type="entry name" value="RNaseH-like_sf"/>
</dbReference>
<accession>A0ABS1EDK5</accession>